<evidence type="ECO:0000313" key="3">
    <source>
        <dbReference type="Proteomes" id="UP000742024"/>
    </source>
</evidence>
<sequence>MVKILSIFLATLAAISPVAQAGNCVPGLKYCGSTLQRYVLTAIDALPIVDFPGAEKLERNVLYDCISPREVRDLWECRWCHDGGGGRAMVRSSAGPSFLSGGSVATCMWFLVLFTTSLSAVAGAGADVWADDDLGAEPA</sequence>
<evidence type="ECO:0000313" key="2">
    <source>
        <dbReference type="EMBL" id="KAG5953749.1"/>
    </source>
</evidence>
<reference evidence="2 3" key="1">
    <citation type="journal article" date="2020" name="bioRxiv">
        <title>Whole genome comparisons of ergot fungi reveals the divergence and evolution of species within the genus Claviceps are the result of varying mechanisms driving genome evolution and host range expansion.</title>
        <authorList>
            <person name="Wyka S.A."/>
            <person name="Mondo S.J."/>
            <person name="Liu M."/>
            <person name="Dettman J."/>
            <person name="Nalam V."/>
            <person name="Broders K.D."/>
        </authorList>
    </citation>
    <scope>NUCLEOTIDE SEQUENCE [LARGE SCALE GENOMIC DNA]</scope>
    <source>
        <strain evidence="2 3">LM583</strain>
    </source>
</reference>
<accession>A0ABQ7P3U1</accession>
<keyword evidence="1" id="KW-0732">Signal</keyword>
<organism evidence="2 3">
    <name type="scientific">Claviceps arundinis</name>
    <dbReference type="NCBI Taxonomy" id="1623583"/>
    <lineage>
        <taxon>Eukaryota</taxon>
        <taxon>Fungi</taxon>
        <taxon>Dikarya</taxon>
        <taxon>Ascomycota</taxon>
        <taxon>Pezizomycotina</taxon>
        <taxon>Sordariomycetes</taxon>
        <taxon>Hypocreomycetidae</taxon>
        <taxon>Hypocreales</taxon>
        <taxon>Clavicipitaceae</taxon>
        <taxon>Claviceps</taxon>
    </lineage>
</organism>
<comment type="caution">
    <text evidence="2">The sequence shown here is derived from an EMBL/GenBank/DDBJ whole genome shotgun (WGS) entry which is preliminary data.</text>
</comment>
<protein>
    <submittedName>
        <fullName evidence="2">Uncharacterized protein</fullName>
    </submittedName>
</protein>
<feature type="signal peptide" evidence="1">
    <location>
        <begin position="1"/>
        <end position="21"/>
    </location>
</feature>
<gene>
    <name evidence="2" type="ORF">E4U57_005093</name>
</gene>
<feature type="chain" id="PRO_5047205371" evidence="1">
    <location>
        <begin position="22"/>
        <end position="139"/>
    </location>
</feature>
<evidence type="ECO:0000256" key="1">
    <source>
        <dbReference type="SAM" id="SignalP"/>
    </source>
</evidence>
<keyword evidence="3" id="KW-1185">Reference proteome</keyword>
<name>A0ABQ7P3U1_9HYPO</name>
<proteinExistence type="predicted"/>
<dbReference type="EMBL" id="SRPR01000397">
    <property type="protein sequence ID" value="KAG5953749.1"/>
    <property type="molecule type" value="Genomic_DNA"/>
</dbReference>
<dbReference type="Proteomes" id="UP000742024">
    <property type="component" value="Unassembled WGS sequence"/>
</dbReference>